<evidence type="ECO:0000256" key="1">
    <source>
        <dbReference type="RuleBase" id="RU367043"/>
    </source>
</evidence>
<keyword evidence="4" id="KW-1185">Reference proteome</keyword>
<evidence type="ECO:0000259" key="2">
    <source>
        <dbReference type="Pfam" id="PF02953"/>
    </source>
</evidence>
<dbReference type="Gene3D" id="1.10.287.810">
    <property type="entry name" value="Mitochondrial import inner membrane translocase subunit tim13 like domains"/>
    <property type="match status" value="1"/>
</dbReference>
<dbReference type="InterPro" id="IPR004217">
    <property type="entry name" value="Tim10-like"/>
</dbReference>
<comment type="function">
    <text evidence="1">Mitochondrial intermembrane chaperone that participates in the import and insertion of some multi-pass transmembrane proteins into the mitochondrial inner membrane. Also required for the transfer of beta-barrel precursors from the TOM complex to the sorting and assembly machinery (SAM complex) of the outer membrane. Acts as a chaperone-like protein that protects the hydrophobic precursors from aggregation and guide them through the mitochondrial intermembrane space.</text>
</comment>
<keyword evidence="1" id="KW-1015">Disulfide bond</keyword>
<gene>
    <name evidence="3" type="ORF">GAYE_PCTG32G0812</name>
</gene>
<reference evidence="3 4" key="1">
    <citation type="submission" date="2022-07" db="EMBL/GenBank/DDBJ databases">
        <title>Genome-wide signatures of adaptation to extreme environments.</title>
        <authorList>
            <person name="Cho C.H."/>
            <person name="Yoon H.S."/>
        </authorList>
    </citation>
    <scope>NUCLEOTIDE SEQUENCE [LARGE SCALE GENOMIC DNA]</scope>
    <source>
        <strain evidence="3 4">108.79 E11</strain>
    </source>
</reference>
<accession>A0AAV9I508</accession>
<keyword evidence="1" id="KW-0496">Mitochondrion</keyword>
<comment type="subcellular location">
    <subcellularLocation>
        <location evidence="1">Mitochondrion inner membrane</location>
        <topology evidence="1">Peripheral membrane protein</topology>
        <orientation evidence="1">Intermembrane side</orientation>
    </subcellularLocation>
</comment>
<dbReference type="GO" id="GO:0015031">
    <property type="term" value="P:protein transport"/>
    <property type="evidence" value="ECO:0007669"/>
    <property type="project" value="UniProtKB-KW"/>
</dbReference>
<keyword evidence="1" id="KW-0813">Transport</keyword>
<dbReference type="InterPro" id="IPR035427">
    <property type="entry name" value="Tim10-like_dom_sf"/>
</dbReference>
<dbReference type="EMBL" id="JANCYU010000009">
    <property type="protein sequence ID" value="KAK4522922.1"/>
    <property type="molecule type" value="Genomic_DNA"/>
</dbReference>
<keyword evidence="1" id="KW-0811">Translocation</keyword>
<comment type="caution">
    <text evidence="3">The sequence shown here is derived from an EMBL/GenBank/DDBJ whole genome shotgun (WGS) entry which is preliminary data.</text>
</comment>
<keyword evidence="1" id="KW-0472">Membrane</keyword>
<dbReference type="SUPFAM" id="SSF144122">
    <property type="entry name" value="Tim10-like"/>
    <property type="match status" value="1"/>
</dbReference>
<comment type="subunit">
    <text evidence="1">Heterohexamer.</text>
</comment>
<feature type="domain" description="Tim10-like" evidence="2">
    <location>
        <begin position="24"/>
        <end position="85"/>
    </location>
</feature>
<comment type="domain">
    <text evidence="1">The twin CX3C motif contains 4 conserved Cys residues that form 2 disulfide bonds in the mitochondrial intermembrane space.</text>
</comment>
<keyword evidence="1" id="KW-0143">Chaperone</keyword>
<dbReference type="Proteomes" id="UP001300502">
    <property type="component" value="Unassembled WGS sequence"/>
</dbReference>
<dbReference type="GO" id="GO:0005743">
    <property type="term" value="C:mitochondrial inner membrane"/>
    <property type="evidence" value="ECO:0007669"/>
    <property type="project" value="UniProtKB-SubCell"/>
</dbReference>
<evidence type="ECO:0000313" key="4">
    <source>
        <dbReference type="Proteomes" id="UP001300502"/>
    </source>
</evidence>
<evidence type="ECO:0000313" key="3">
    <source>
        <dbReference type="EMBL" id="KAK4522922.1"/>
    </source>
</evidence>
<dbReference type="AlphaFoldDB" id="A0AAV9I508"/>
<organism evidence="3 4">
    <name type="scientific">Galdieria yellowstonensis</name>
    <dbReference type="NCBI Taxonomy" id="3028027"/>
    <lineage>
        <taxon>Eukaryota</taxon>
        <taxon>Rhodophyta</taxon>
        <taxon>Bangiophyceae</taxon>
        <taxon>Galdieriales</taxon>
        <taxon>Galdieriaceae</taxon>
        <taxon>Galdieria</taxon>
    </lineage>
</organism>
<name>A0AAV9I508_9RHOD</name>
<keyword evidence="1" id="KW-0999">Mitochondrion inner membrane</keyword>
<sequence>MSFSSGSTSSTSNSSLSNEQLMQRYQQQLQLQYSQNILETVTEKCFHKCIVQPSSTLSTNDKDCLQRCMDRFVEAMNLVGRTLAEKNTS</sequence>
<proteinExistence type="inferred from homology"/>
<protein>
    <recommendedName>
        <fullName evidence="1">Mitochondrial import inner membrane translocase subunit</fullName>
    </recommendedName>
</protein>
<keyword evidence="1" id="KW-0653">Protein transport</keyword>
<dbReference type="Pfam" id="PF02953">
    <property type="entry name" value="zf-Tim10_DDP"/>
    <property type="match status" value="1"/>
</dbReference>
<comment type="similarity">
    <text evidence="1">Belongs to the small Tim family.</text>
</comment>